<dbReference type="EMBL" id="CP158292">
    <property type="protein sequence ID" value="XBV44050.1"/>
    <property type="molecule type" value="Genomic_DNA"/>
</dbReference>
<dbReference type="RefSeq" id="WP_350261082.1">
    <property type="nucleotide sequence ID" value="NZ_CP158292.1"/>
</dbReference>
<evidence type="ECO:0000313" key="2">
    <source>
        <dbReference type="EMBL" id="XBV44050.1"/>
    </source>
</evidence>
<accession>A0AAU7TTT6</accession>
<feature type="domain" description="Bacterial Ig-like" evidence="1">
    <location>
        <begin position="128"/>
        <end position="209"/>
    </location>
</feature>
<sequence>MLFFNASASSNTPSPHTLHIQSDWYNDAQKRWEGSAHSPDTVAVIIMVNGKNPISVPVSGGRFSWTPSQPLPDGEHVLTFIAVDRANNQSDIVSVNYNIDTIAPDKPQITAIEDYAAGGIHNGNSIKRHGYTNDANPVVRGEAEANSLVYIYNKNSKTPLASVTANQHGKWEVEVNLPNDGAYELSAVAEDRANNRSQPSLKWPFQLDTEKPDSATINYFEDDVGLYRGQFDLIRATDDRRPELYGTGDPNEYVRVQYASKNGSWVTTATVAVDSDGTWLWTPPQNLSDGEWNFRVRNIDHAGNVSKWSSTVTLLIDTTTIQPLIMQVLDDRGPIESVLPGQNTDDARLDFIGKAEVNSLVILYQDGTAVGSAYANSQGDWRMTPQQDMRAGLNNFGVKAIDEAGNESSYSANYPVRFIPSPQYQANYESESRDDGNGTSYLPIPGERHIYDVASWLNTYPSHYLVKAANIIFSGENQIIDFAALSARVEGLQKIDISGKGNNLLNLDLHSLLNEGGEGLFINDDSQQLMIDGDMGDRITLDRTQFSDGWLTSQNKVQIGGENWTLLTNSQAHYTLLVNQEIEITYG</sequence>
<name>A0AAU7TTT6_9GAMM</name>
<feature type="domain" description="Bacterial Ig-like" evidence="1">
    <location>
        <begin position="343"/>
        <end position="411"/>
    </location>
</feature>
<evidence type="ECO:0000259" key="1">
    <source>
        <dbReference type="Pfam" id="PF19077"/>
    </source>
</evidence>
<dbReference type="AlphaFoldDB" id="A0AAU7TTT6"/>
<proteinExistence type="predicted"/>
<feature type="domain" description="Bacterial Ig-like" evidence="1">
    <location>
        <begin position="236"/>
        <end position="318"/>
    </location>
</feature>
<dbReference type="InterPro" id="IPR013783">
    <property type="entry name" value="Ig-like_fold"/>
</dbReference>
<reference evidence="2" key="1">
    <citation type="submission" date="2024-06" db="EMBL/GenBank/DDBJ databases">
        <title>Multiomics insights into the TNT degradation mechanism by Pantoea sp. BJ2 isolated from an ammunition destruction site.</title>
        <authorList>
            <person name="Luo J."/>
        </authorList>
    </citation>
    <scope>NUCLEOTIDE SEQUENCE</scope>
    <source>
        <strain evidence="2">BJ2</strain>
    </source>
</reference>
<organism evidence="2">
    <name type="scientific">Pantoea sp. BJ2</name>
    <dbReference type="NCBI Taxonomy" id="3141322"/>
    <lineage>
        <taxon>Bacteria</taxon>
        <taxon>Pseudomonadati</taxon>
        <taxon>Pseudomonadota</taxon>
        <taxon>Gammaproteobacteria</taxon>
        <taxon>Enterobacterales</taxon>
        <taxon>Erwiniaceae</taxon>
        <taxon>Pantoea</taxon>
    </lineage>
</organism>
<dbReference type="Gene3D" id="2.60.40.10">
    <property type="entry name" value="Immunoglobulins"/>
    <property type="match status" value="4"/>
</dbReference>
<feature type="domain" description="Bacterial Ig-like" evidence="1">
    <location>
        <begin position="26"/>
        <end position="101"/>
    </location>
</feature>
<gene>
    <name evidence="2" type="ORF">AAF463_15790</name>
</gene>
<dbReference type="NCBIfam" id="NF033510">
    <property type="entry name" value="Ca_tandemer"/>
    <property type="match status" value="1"/>
</dbReference>
<protein>
    <submittedName>
        <fullName evidence="2">Ig-like domain-containing protein</fullName>
    </submittedName>
</protein>
<dbReference type="Pfam" id="PF19077">
    <property type="entry name" value="Big_13"/>
    <property type="match status" value="4"/>
</dbReference>
<dbReference type="InterPro" id="IPR044016">
    <property type="entry name" value="Big_13"/>
</dbReference>